<reference evidence="2" key="2">
    <citation type="submission" date="2020-09" db="EMBL/GenBank/DDBJ databases">
        <authorList>
            <person name="Sun Q."/>
            <person name="Kim S."/>
        </authorList>
    </citation>
    <scope>NUCLEOTIDE SEQUENCE</scope>
    <source>
        <strain evidence="2">KCTC 22169</strain>
    </source>
</reference>
<accession>A0A918K6Q3</accession>
<feature type="transmembrane region" description="Helical" evidence="1">
    <location>
        <begin position="99"/>
        <end position="123"/>
    </location>
</feature>
<feature type="transmembrane region" description="Helical" evidence="1">
    <location>
        <begin position="12"/>
        <end position="36"/>
    </location>
</feature>
<keyword evidence="1" id="KW-0472">Membrane</keyword>
<evidence type="ECO:0000256" key="1">
    <source>
        <dbReference type="SAM" id="Phobius"/>
    </source>
</evidence>
<proteinExistence type="predicted"/>
<dbReference type="RefSeq" id="WP_189608369.1">
    <property type="nucleotide sequence ID" value="NZ_BMXR01000004.1"/>
</dbReference>
<feature type="transmembrane region" description="Helical" evidence="1">
    <location>
        <begin position="42"/>
        <end position="61"/>
    </location>
</feature>
<keyword evidence="3" id="KW-1185">Reference proteome</keyword>
<protein>
    <submittedName>
        <fullName evidence="2">Uncharacterized protein</fullName>
    </submittedName>
</protein>
<feature type="transmembrane region" description="Helical" evidence="1">
    <location>
        <begin position="73"/>
        <end position="93"/>
    </location>
</feature>
<dbReference type="AlphaFoldDB" id="A0A918K6Q3"/>
<evidence type="ECO:0000313" key="2">
    <source>
        <dbReference type="EMBL" id="GGX52378.1"/>
    </source>
</evidence>
<name>A0A918K6Q3_9GAMM</name>
<keyword evidence="1" id="KW-1133">Transmembrane helix</keyword>
<keyword evidence="1" id="KW-0812">Transmembrane</keyword>
<sequence length="132" mass="13825">MMKTPSLSATLLTNIVTSAIAGIVLISAPGVIGQFMGGVAPWLLRLVGAGLVLFALGVYGVRRNLPAANTGVAWVLALDLAWIAATPVVMVVYAQALSLWGHLLLADVALLVSVFAGLEWYWLKRLKGTAVA</sequence>
<reference evidence="2" key="1">
    <citation type="journal article" date="2014" name="Int. J. Syst. Evol. Microbiol.">
        <title>Complete genome sequence of Corynebacterium casei LMG S-19264T (=DSM 44701T), isolated from a smear-ripened cheese.</title>
        <authorList>
            <consortium name="US DOE Joint Genome Institute (JGI-PGF)"/>
            <person name="Walter F."/>
            <person name="Albersmeier A."/>
            <person name="Kalinowski J."/>
            <person name="Ruckert C."/>
        </authorList>
    </citation>
    <scope>NUCLEOTIDE SEQUENCE</scope>
    <source>
        <strain evidence="2">KCTC 22169</strain>
    </source>
</reference>
<dbReference type="EMBL" id="BMXR01000004">
    <property type="protein sequence ID" value="GGX52378.1"/>
    <property type="molecule type" value="Genomic_DNA"/>
</dbReference>
<dbReference type="Proteomes" id="UP000626148">
    <property type="component" value="Unassembled WGS sequence"/>
</dbReference>
<comment type="caution">
    <text evidence="2">The sequence shown here is derived from an EMBL/GenBank/DDBJ whole genome shotgun (WGS) entry which is preliminary data.</text>
</comment>
<gene>
    <name evidence="2" type="ORF">GCM10007392_19640</name>
</gene>
<organism evidence="2 3">
    <name type="scientific">Saccharospirillum salsuginis</name>
    <dbReference type="NCBI Taxonomy" id="418750"/>
    <lineage>
        <taxon>Bacteria</taxon>
        <taxon>Pseudomonadati</taxon>
        <taxon>Pseudomonadota</taxon>
        <taxon>Gammaproteobacteria</taxon>
        <taxon>Oceanospirillales</taxon>
        <taxon>Saccharospirillaceae</taxon>
        <taxon>Saccharospirillum</taxon>
    </lineage>
</organism>
<evidence type="ECO:0000313" key="3">
    <source>
        <dbReference type="Proteomes" id="UP000626148"/>
    </source>
</evidence>